<keyword evidence="2" id="KW-1185">Reference proteome</keyword>
<evidence type="ECO:0000313" key="3">
    <source>
        <dbReference type="WBParaSite" id="TMUE_0000000241.1"/>
    </source>
</evidence>
<evidence type="ECO:0000313" key="2">
    <source>
        <dbReference type="Proteomes" id="UP000046395"/>
    </source>
</evidence>
<evidence type="ECO:0000313" key="4">
    <source>
        <dbReference type="WBParaSite" id="TMUE_3000014938.1"/>
    </source>
</evidence>
<organism evidence="2 3">
    <name type="scientific">Trichuris muris</name>
    <name type="common">Mouse whipworm</name>
    <dbReference type="NCBI Taxonomy" id="70415"/>
    <lineage>
        <taxon>Eukaryota</taxon>
        <taxon>Metazoa</taxon>
        <taxon>Ecdysozoa</taxon>
        <taxon>Nematoda</taxon>
        <taxon>Enoplea</taxon>
        <taxon>Dorylaimia</taxon>
        <taxon>Trichinellida</taxon>
        <taxon>Trichuridae</taxon>
        <taxon>Trichuris</taxon>
    </lineage>
</organism>
<dbReference type="WBParaSite" id="TMUE_0000000241.1">
    <property type="protein sequence ID" value="TMUE_0000000241.1"/>
    <property type="gene ID" value="WBGene00296182"/>
</dbReference>
<keyword evidence="1" id="KW-0732">Signal</keyword>
<dbReference type="AlphaFoldDB" id="A0A5S6PZ46"/>
<dbReference type="Proteomes" id="UP000046395">
    <property type="component" value="Unassembled WGS sequence"/>
</dbReference>
<sequence>MVGNWTQAPCLFLLMSRRFHLTNGILTLGSVGEHHIWQLGNRKKHGCAALHESLCKGEGKSERFGLAGNL</sequence>
<accession>A0A5S6PZ46</accession>
<proteinExistence type="predicted"/>
<dbReference type="WBParaSite" id="TMUE_3000014938.1">
    <property type="protein sequence ID" value="TMUE_3000014938.1"/>
    <property type="gene ID" value="WBGene00302406"/>
</dbReference>
<feature type="signal peptide" evidence="1">
    <location>
        <begin position="1"/>
        <end position="24"/>
    </location>
</feature>
<reference evidence="3 4" key="2">
    <citation type="submission" date="2019-12" db="UniProtKB">
        <authorList>
            <consortium name="WormBaseParasite"/>
        </authorList>
    </citation>
    <scope>IDENTIFICATION</scope>
</reference>
<protein>
    <submittedName>
        <fullName evidence="3 4">Uncharacterized protein</fullName>
    </submittedName>
</protein>
<evidence type="ECO:0000256" key="1">
    <source>
        <dbReference type="SAM" id="SignalP"/>
    </source>
</evidence>
<reference evidence="2" key="1">
    <citation type="submission" date="2014-03" db="EMBL/GenBank/DDBJ databases">
        <title>The whipworm genome and dual-species transcriptomics of an intimate host-pathogen interaction.</title>
        <authorList>
            <person name="Foth B.J."/>
            <person name="Tsai I.J."/>
            <person name="Reid A.J."/>
            <person name="Bancroft A.J."/>
            <person name="Nichol S."/>
            <person name="Tracey A."/>
            <person name="Holroyd N."/>
            <person name="Cotton J.A."/>
            <person name="Stanley E.J."/>
            <person name="Zarowiecki M."/>
            <person name="Liu J.Z."/>
            <person name="Huckvale T."/>
            <person name="Cooper P.J."/>
            <person name="Grencis R.K."/>
            <person name="Berriman M."/>
        </authorList>
    </citation>
    <scope>NUCLEOTIDE SEQUENCE [LARGE SCALE GENOMIC DNA]</scope>
    <source>
        <strain evidence="2">Edinburgh</strain>
    </source>
</reference>
<feature type="chain" id="PRO_5044624221" evidence="1">
    <location>
        <begin position="25"/>
        <end position="70"/>
    </location>
</feature>
<name>A0A5S6PZ46_TRIMR</name>